<keyword evidence="9" id="KW-0689">Ribosomal protein</keyword>
<dbReference type="InterPro" id="IPR014721">
    <property type="entry name" value="Ribsml_uS5_D2-typ_fold_subgr"/>
</dbReference>
<dbReference type="RefSeq" id="XP_025351402.1">
    <property type="nucleotide sequence ID" value="XM_025493661.1"/>
</dbReference>
<feature type="domain" description="GHMP kinase N-terminal" evidence="8">
    <location>
        <begin position="176"/>
        <end position="240"/>
    </location>
</feature>
<keyword evidence="4" id="KW-0547">Nucleotide-binding</keyword>
<dbReference type="Proteomes" id="UP000245942">
    <property type="component" value="Unassembled WGS sequence"/>
</dbReference>
<dbReference type="InterPro" id="IPR035102">
    <property type="entry name" value="Phosphomevalonate_kinase"/>
</dbReference>
<dbReference type="Gene3D" id="3.30.230.10">
    <property type="match status" value="1"/>
</dbReference>
<evidence type="ECO:0000256" key="5">
    <source>
        <dbReference type="ARBA" id="ARBA00022777"/>
    </source>
</evidence>
<dbReference type="GO" id="GO:0005840">
    <property type="term" value="C:ribosome"/>
    <property type="evidence" value="ECO:0007669"/>
    <property type="project" value="UniProtKB-KW"/>
</dbReference>
<evidence type="ECO:0000313" key="9">
    <source>
        <dbReference type="EMBL" id="PWN24242.1"/>
    </source>
</evidence>
<evidence type="ECO:0000256" key="3">
    <source>
        <dbReference type="ARBA" id="ARBA00022679"/>
    </source>
</evidence>
<accession>A0A316UG55</accession>
<dbReference type="PANTHER" id="PTHR31814">
    <property type="match status" value="1"/>
</dbReference>
<dbReference type="STRING" id="1684307.A0A316UG55"/>
<feature type="compositionally biased region" description="Basic and acidic residues" evidence="7">
    <location>
        <begin position="569"/>
        <end position="579"/>
    </location>
</feature>
<dbReference type="EC" id="2.7.4.2" evidence="2"/>
<keyword evidence="6" id="KW-0067">ATP-binding</keyword>
<keyword evidence="5" id="KW-0418">Kinase</keyword>
<dbReference type="GO" id="GO:0005524">
    <property type="term" value="F:ATP binding"/>
    <property type="evidence" value="ECO:0007669"/>
    <property type="project" value="UniProtKB-KW"/>
</dbReference>
<feature type="region of interest" description="Disordered" evidence="7">
    <location>
        <begin position="564"/>
        <end position="584"/>
    </location>
</feature>
<name>A0A316UG55_9BASI</name>
<sequence>MTTPASSSYTLASSPGKVLLAGGYLVLSPAYPGLVVGTDSRFYSLVAPGSQQESSASTSPSVVPITIRSPQFEEAIWAFSLDVTQATITLSKTSAESPNAGRSPFLCLSIVYCLALAFQHKSQEELKTSLGSGLDIHVLADNDFYSQRKEAMPPTSEYLKSLAPFNHLHCPISKVHKTGLGSSAALTTSLVSALLIHLGVVSRDLSDEDLALLHNAAQLAHCAAQGKVGSGFDVSSAVWGSQIFRRFDPLALEALLQEVPAIGVEGGEVSRPRRVDAAIRETTTEDTSFISCVAQPTDLRAIPDLLSHLNPRHVLWKPSPLSAAEGSSGSTKADGSHPTAYEGLHYAPSSLGNGNNASVSSIPRPAPLELPPRIEMLLADVDAGSNTPSLVGKVMEWRKKKPEWAKQLYNVLATSNQSLADALLSLKIAHDTDASRYHEALDKAAGLRSKAWPAPTAMDDPEDPMTHLVSARNALRSIRAGMRELGKLSGAPIEPDEMGRLIQGVIETVEGVVGGGVPGAGGYDALYVLYISERTSAGSRAGEIEKTLMGAKEKGLSVGVLLSRSGGAKGHEDKSESRRGGLRLEGVSDVRGLSEAVGWS</sequence>
<evidence type="ECO:0000259" key="8">
    <source>
        <dbReference type="Pfam" id="PF00288"/>
    </source>
</evidence>
<evidence type="ECO:0000256" key="6">
    <source>
        <dbReference type="ARBA" id="ARBA00022840"/>
    </source>
</evidence>
<evidence type="ECO:0000256" key="2">
    <source>
        <dbReference type="ARBA" id="ARBA00012958"/>
    </source>
</evidence>
<dbReference type="GO" id="GO:0019287">
    <property type="term" value="P:isopentenyl diphosphate biosynthetic process, mevalonate pathway"/>
    <property type="evidence" value="ECO:0007669"/>
    <property type="project" value="TreeGrafter"/>
</dbReference>
<dbReference type="EMBL" id="KZ819321">
    <property type="protein sequence ID" value="PWN24242.1"/>
    <property type="molecule type" value="Genomic_DNA"/>
</dbReference>
<dbReference type="GO" id="GO:0004631">
    <property type="term" value="F:phosphomevalonate kinase activity"/>
    <property type="evidence" value="ECO:0007669"/>
    <property type="project" value="UniProtKB-EC"/>
</dbReference>
<comment type="pathway">
    <text evidence="1">Isoprenoid biosynthesis; isopentenyl diphosphate biosynthesis via mevalonate pathway; isopentenyl diphosphate from (R)-mevalonate: step 2/3.</text>
</comment>
<evidence type="ECO:0000313" key="10">
    <source>
        <dbReference type="Proteomes" id="UP000245942"/>
    </source>
</evidence>
<dbReference type="GeneID" id="37015395"/>
<dbReference type="PANTHER" id="PTHR31814:SF2">
    <property type="entry name" value="PHOSPHOMEVALONATE KINASE"/>
    <property type="match status" value="1"/>
</dbReference>
<dbReference type="OrthoDB" id="10262935at2759"/>
<dbReference type="InterPro" id="IPR020568">
    <property type="entry name" value="Ribosomal_Su5_D2-typ_SF"/>
</dbReference>
<gene>
    <name evidence="9" type="ORF">BCV69DRAFT_289107</name>
</gene>
<keyword evidence="9" id="KW-0687">Ribonucleoprotein</keyword>
<dbReference type="GO" id="GO:0010142">
    <property type="term" value="P:farnesyl diphosphate biosynthetic process, mevalonate pathway"/>
    <property type="evidence" value="ECO:0007669"/>
    <property type="project" value="TreeGrafter"/>
</dbReference>
<dbReference type="GO" id="GO:0006696">
    <property type="term" value="P:ergosterol biosynthetic process"/>
    <property type="evidence" value="ECO:0007669"/>
    <property type="project" value="TreeGrafter"/>
</dbReference>
<protein>
    <recommendedName>
        <fullName evidence="2">phosphomevalonate kinase</fullName>
        <ecNumber evidence="2">2.7.4.2</ecNumber>
    </recommendedName>
</protein>
<reference evidence="9 10" key="1">
    <citation type="journal article" date="2018" name="Mol. Biol. Evol.">
        <title>Broad Genomic Sampling Reveals a Smut Pathogenic Ancestry of the Fungal Clade Ustilaginomycotina.</title>
        <authorList>
            <person name="Kijpornyongpan T."/>
            <person name="Mondo S.J."/>
            <person name="Barry K."/>
            <person name="Sandor L."/>
            <person name="Lee J."/>
            <person name="Lipzen A."/>
            <person name="Pangilinan J."/>
            <person name="LaButti K."/>
            <person name="Hainaut M."/>
            <person name="Henrissat B."/>
            <person name="Grigoriev I.V."/>
            <person name="Spatafora J.W."/>
            <person name="Aime M.C."/>
        </authorList>
    </citation>
    <scope>NUCLEOTIDE SEQUENCE [LARGE SCALE GENOMIC DNA]</scope>
    <source>
        <strain evidence="9 10">MCA 4718</strain>
    </source>
</reference>
<keyword evidence="3" id="KW-0808">Transferase</keyword>
<dbReference type="Pfam" id="PF00288">
    <property type="entry name" value="GHMP_kinases_N"/>
    <property type="match status" value="1"/>
</dbReference>
<dbReference type="SUPFAM" id="SSF54211">
    <property type="entry name" value="Ribosomal protein S5 domain 2-like"/>
    <property type="match status" value="1"/>
</dbReference>
<proteinExistence type="predicted"/>
<evidence type="ECO:0000256" key="4">
    <source>
        <dbReference type="ARBA" id="ARBA00022741"/>
    </source>
</evidence>
<feature type="region of interest" description="Disordered" evidence="7">
    <location>
        <begin position="320"/>
        <end position="348"/>
    </location>
</feature>
<evidence type="ECO:0000256" key="1">
    <source>
        <dbReference type="ARBA" id="ARBA00005017"/>
    </source>
</evidence>
<evidence type="ECO:0000256" key="7">
    <source>
        <dbReference type="SAM" id="MobiDB-lite"/>
    </source>
</evidence>
<organism evidence="9 10">
    <name type="scientific">Pseudomicrostroma glucosiphilum</name>
    <dbReference type="NCBI Taxonomy" id="1684307"/>
    <lineage>
        <taxon>Eukaryota</taxon>
        <taxon>Fungi</taxon>
        <taxon>Dikarya</taxon>
        <taxon>Basidiomycota</taxon>
        <taxon>Ustilaginomycotina</taxon>
        <taxon>Exobasidiomycetes</taxon>
        <taxon>Microstromatales</taxon>
        <taxon>Microstromatales incertae sedis</taxon>
        <taxon>Pseudomicrostroma</taxon>
    </lineage>
</organism>
<dbReference type="GO" id="GO:0005777">
    <property type="term" value="C:peroxisome"/>
    <property type="evidence" value="ECO:0007669"/>
    <property type="project" value="TreeGrafter"/>
</dbReference>
<keyword evidence="10" id="KW-1185">Reference proteome</keyword>
<dbReference type="AlphaFoldDB" id="A0A316UG55"/>
<dbReference type="InterPro" id="IPR006204">
    <property type="entry name" value="GHMP_kinase_N_dom"/>
</dbReference>